<keyword evidence="4 5" id="KW-0472">Membrane</keyword>
<organism evidence="6 7">
    <name type="scientific">Aromia moschata</name>
    <dbReference type="NCBI Taxonomy" id="1265417"/>
    <lineage>
        <taxon>Eukaryota</taxon>
        <taxon>Metazoa</taxon>
        <taxon>Ecdysozoa</taxon>
        <taxon>Arthropoda</taxon>
        <taxon>Hexapoda</taxon>
        <taxon>Insecta</taxon>
        <taxon>Pterygota</taxon>
        <taxon>Neoptera</taxon>
        <taxon>Endopterygota</taxon>
        <taxon>Coleoptera</taxon>
        <taxon>Polyphaga</taxon>
        <taxon>Cucujiformia</taxon>
        <taxon>Chrysomeloidea</taxon>
        <taxon>Cerambycidae</taxon>
        <taxon>Cerambycinae</taxon>
        <taxon>Callichromatini</taxon>
        <taxon>Aromia</taxon>
    </lineage>
</organism>
<comment type="subcellular location">
    <subcellularLocation>
        <location evidence="1">Membrane</location>
        <topology evidence="1">Multi-pass membrane protein</topology>
    </subcellularLocation>
</comment>
<dbReference type="PANTHER" id="PTHR19282">
    <property type="entry name" value="TETRASPANIN"/>
    <property type="match status" value="1"/>
</dbReference>
<dbReference type="SUPFAM" id="SSF48652">
    <property type="entry name" value="Tetraspanin"/>
    <property type="match status" value="1"/>
</dbReference>
<evidence type="ECO:0000256" key="1">
    <source>
        <dbReference type="ARBA" id="ARBA00004141"/>
    </source>
</evidence>
<evidence type="ECO:0000313" key="7">
    <source>
        <dbReference type="Proteomes" id="UP001162162"/>
    </source>
</evidence>
<protein>
    <submittedName>
        <fullName evidence="6">Uncharacterized protein</fullName>
    </submittedName>
</protein>
<evidence type="ECO:0000256" key="3">
    <source>
        <dbReference type="ARBA" id="ARBA00022989"/>
    </source>
</evidence>
<proteinExistence type="predicted"/>
<keyword evidence="2 5" id="KW-0812">Transmembrane</keyword>
<dbReference type="InterPro" id="IPR018499">
    <property type="entry name" value="Tetraspanin/Peripherin"/>
</dbReference>
<evidence type="ECO:0000313" key="6">
    <source>
        <dbReference type="EMBL" id="KAJ8944202.1"/>
    </source>
</evidence>
<dbReference type="PANTHER" id="PTHR19282:SF521">
    <property type="entry name" value="IP01817P-RELATED"/>
    <property type="match status" value="1"/>
</dbReference>
<evidence type="ECO:0000256" key="5">
    <source>
        <dbReference type="SAM" id="Phobius"/>
    </source>
</evidence>
<dbReference type="Pfam" id="PF00335">
    <property type="entry name" value="Tetraspanin"/>
    <property type="match status" value="1"/>
</dbReference>
<feature type="transmembrane region" description="Helical" evidence="5">
    <location>
        <begin position="40"/>
        <end position="64"/>
    </location>
</feature>
<dbReference type="Gene3D" id="1.10.1450.10">
    <property type="entry name" value="Tetraspanin"/>
    <property type="match status" value="1"/>
</dbReference>
<dbReference type="AlphaFoldDB" id="A0AAV8XYT3"/>
<reference evidence="6" key="1">
    <citation type="journal article" date="2023" name="Insect Mol. Biol.">
        <title>Genome sequencing provides insights into the evolution of gene families encoding plant cell wall-degrading enzymes in longhorned beetles.</title>
        <authorList>
            <person name="Shin N.R."/>
            <person name="Okamura Y."/>
            <person name="Kirsch R."/>
            <person name="Pauchet Y."/>
        </authorList>
    </citation>
    <scope>NUCLEOTIDE SEQUENCE</scope>
    <source>
        <strain evidence="6">AMC_N1</strain>
    </source>
</reference>
<evidence type="ECO:0000256" key="4">
    <source>
        <dbReference type="ARBA" id="ARBA00023136"/>
    </source>
</evidence>
<dbReference type="InterPro" id="IPR008952">
    <property type="entry name" value="Tetraspanin_EC2_sf"/>
</dbReference>
<comment type="caution">
    <text evidence="6">The sequence shown here is derived from an EMBL/GenBank/DDBJ whole genome shotgun (WGS) entry which is preliminary data.</text>
</comment>
<sequence length="175" mass="20207">MRIQRFQMNLGTKKKLRAETEYITLNIQVIQTTRQRRESLYATILLLLSVLQVLLGVFCILFFVKGNEELGEQIRGSFVYSFKNYKSDPRFVDTVQQTLQCCGIRSASDWSNNTLPWSCCEHRDYHPKQCTADSTFLFGQGCVEASTSFILFWEPIFGYSSVGFGTLEVILKHLY</sequence>
<keyword evidence="3 5" id="KW-1133">Transmembrane helix</keyword>
<name>A0AAV8XYT3_9CUCU</name>
<keyword evidence="7" id="KW-1185">Reference proteome</keyword>
<accession>A0AAV8XYT3</accession>
<dbReference type="CDD" id="cd03127">
    <property type="entry name" value="tetraspanin_LEL"/>
    <property type="match status" value="1"/>
</dbReference>
<dbReference type="Proteomes" id="UP001162162">
    <property type="component" value="Unassembled WGS sequence"/>
</dbReference>
<evidence type="ECO:0000256" key="2">
    <source>
        <dbReference type="ARBA" id="ARBA00022692"/>
    </source>
</evidence>
<dbReference type="EMBL" id="JAPWTK010000263">
    <property type="protein sequence ID" value="KAJ8944202.1"/>
    <property type="molecule type" value="Genomic_DNA"/>
</dbReference>
<gene>
    <name evidence="6" type="ORF">NQ318_014564</name>
</gene>
<dbReference type="GO" id="GO:0005886">
    <property type="term" value="C:plasma membrane"/>
    <property type="evidence" value="ECO:0007669"/>
    <property type="project" value="TreeGrafter"/>
</dbReference>